<dbReference type="Proteomes" id="UP000516437">
    <property type="component" value="Chromosome 3"/>
</dbReference>
<dbReference type="PANTHER" id="PTHR37218:SF2">
    <property type="entry name" value="COILED-COIL PROTEIN"/>
    <property type="match status" value="1"/>
</dbReference>
<sequence length="226" mass="25219">MGGKGRRRREKNYRVAHGGYSRLPPPPDTSQVDALPSKLRKLISFTASHSSNPLGSAAKDGDANKKQRRIGGSDSGTSGIKDGGNDEHLRTTQHTDGGDESPNEKRKKKRKRNQVKDLRFETPTENSDTRLKKRERKKMYLEGKKKKHKNVKTEADLDFPGCEDIKFGEVVQAPPKLVAVPKAFKNTQDASQVRIRLQAIEAYRNRKGWDSRPGIQLPPATTSPAL</sequence>
<gene>
    <name evidence="2" type="ORF">CJ030_MR3G015167</name>
</gene>
<feature type="compositionally biased region" description="Polar residues" evidence="1">
    <location>
        <begin position="45"/>
        <end position="54"/>
    </location>
</feature>
<feature type="compositionally biased region" description="Basic and acidic residues" evidence="1">
    <location>
        <begin position="114"/>
        <end position="130"/>
    </location>
</feature>
<protein>
    <submittedName>
        <fullName evidence="2">Uncharacterized protein</fullName>
    </submittedName>
</protein>
<dbReference type="EMBL" id="RXIC02000021">
    <property type="protein sequence ID" value="KAB1218917.1"/>
    <property type="molecule type" value="Genomic_DNA"/>
</dbReference>
<evidence type="ECO:0000313" key="2">
    <source>
        <dbReference type="EMBL" id="KAB1218917.1"/>
    </source>
</evidence>
<accession>A0A6A1W486</accession>
<keyword evidence="3" id="KW-1185">Reference proteome</keyword>
<dbReference type="AlphaFoldDB" id="A0A6A1W486"/>
<feature type="compositionally biased region" description="Basic residues" evidence="1">
    <location>
        <begin position="1"/>
        <end position="11"/>
    </location>
</feature>
<dbReference type="PANTHER" id="PTHR37218">
    <property type="entry name" value="COILED-COIL PROTEIN"/>
    <property type="match status" value="1"/>
</dbReference>
<proteinExistence type="predicted"/>
<evidence type="ECO:0000256" key="1">
    <source>
        <dbReference type="SAM" id="MobiDB-lite"/>
    </source>
</evidence>
<dbReference type="OrthoDB" id="673745at2759"/>
<feature type="region of interest" description="Disordered" evidence="1">
    <location>
        <begin position="1"/>
        <end position="150"/>
    </location>
</feature>
<feature type="region of interest" description="Disordered" evidence="1">
    <location>
        <begin position="207"/>
        <end position="226"/>
    </location>
</feature>
<reference evidence="2 3" key="1">
    <citation type="journal article" date="2019" name="Plant Biotechnol. J.">
        <title>The red bayberry genome and genetic basis of sex determination.</title>
        <authorList>
            <person name="Jia H.M."/>
            <person name="Jia H.J."/>
            <person name="Cai Q.L."/>
            <person name="Wang Y."/>
            <person name="Zhao H.B."/>
            <person name="Yang W.F."/>
            <person name="Wang G.Y."/>
            <person name="Li Y.H."/>
            <person name="Zhan D.L."/>
            <person name="Shen Y.T."/>
            <person name="Niu Q.F."/>
            <person name="Chang L."/>
            <person name="Qiu J."/>
            <person name="Zhao L."/>
            <person name="Xie H.B."/>
            <person name="Fu W.Y."/>
            <person name="Jin J."/>
            <person name="Li X.W."/>
            <person name="Jiao Y."/>
            <person name="Zhou C.C."/>
            <person name="Tu T."/>
            <person name="Chai C.Y."/>
            <person name="Gao J.L."/>
            <person name="Fan L.J."/>
            <person name="van de Weg E."/>
            <person name="Wang J.Y."/>
            <person name="Gao Z.S."/>
        </authorList>
    </citation>
    <scope>NUCLEOTIDE SEQUENCE [LARGE SCALE GENOMIC DNA]</scope>
    <source>
        <tissue evidence="2">Leaves</tissue>
    </source>
</reference>
<organism evidence="2 3">
    <name type="scientific">Morella rubra</name>
    <name type="common">Chinese bayberry</name>
    <dbReference type="NCBI Taxonomy" id="262757"/>
    <lineage>
        <taxon>Eukaryota</taxon>
        <taxon>Viridiplantae</taxon>
        <taxon>Streptophyta</taxon>
        <taxon>Embryophyta</taxon>
        <taxon>Tracheophyta</taxon>
        <taxon>Spermatophyta</taxon>
        <taxon>Magnoliopsida</taxon>
        <taxon>eudicotyledons</taxon>
        <taxon>Gunneridae</taxon>
        <taxon>Pentapetalae</taxon>
        <taxon>rosids</taxon>
        <taxon>fabids</taxon>
        <taxon>Fagales</taxon>
        <taxon>Myricaceae</taxon>
        <taxon>Morella</taxon>
    </lineage>
</organism>
<evidence type="ECO:0000313" key="3">
    <source>
        <dbReference type="Proteomes" id="UP000516437"/>
    </source>
</evidence>
<name>A0A6A1W486_9ROSI</name>
<comment type="caution">
    <text evidence="2">The sequence shown here is derived from an EMBL/GenBank/DDBJ whole genome shotgun (WGS) entry which is preliminary data.</text>
</comment>